<dbReference type="AlphaFoldDB" id="A0A6J3HRG1"/>
<keyword evidence="2" id="KW-1185">Reference proteome</keyword>
<organism evidence="2 3">
    <name type="scientific">Sapajus apella</name>
    <name type="common">Brown-capped capuchin</name>
    <name type="synonym">Cebus apella</name>
    <dbReference type="NCBI Taxonomy" id="9515"/>
    <lineage>
        <taxon>Eukaryota</taxon>
        <taxon>Metazoa</taxon>
        <taxon>Chordata</taxon>
        <taxon>Craniata</taxon>
        <taxon>Vertebrata</taxon>
        <taxon>Euteleostomi</taxon>
        <taxon>Mammalia</taxon>
        <taxon>Eutheria</taxon>
        <taxon>Euarchontoglires</taxon>
        <taxon>Primates</taxon>
        <taxon>Haplorrhini</taxon>
        <taxon>Platyrrhini</taxon>
        <taxon>Cebidae</taxon>
        <taxon>Cebinae</taxon>
        <taxon>Sapajus</taxon>
    </lineage>
</organism>
<protein>
    <submittedName>
        <fullName evidence="3">Uncharacterized protein LOC116550757</fullName>
    </submittedName>
</protein>
<dbReference type="RefSeq" id="XP_032132652.1">
    <property type="nucleotide sequence ID" value="XM_032276761.1"/>
</dbReference>
<gene>
    <name evidence="3" type="primary">LOC116550757</name>
</gene>
<dbReference type="Proteomes" id="UP000504640">
    <property type="component" value="Unplaced"/>
</dbReference>
<accession>A0A6J3HRG1</accession>
<proteinExistence type="predicted"/>
<evidence type="ECO:0000313" key="2">
    <source>
        <dbReference type="Proteomes" id="UP000504640"/>
    </source>
</evidence>
<sequence length="372" mass="40563">MEALPAASSALTCAPPSFLEHPCPSLSWPRFNPRCFLLWISGHQGGPSHGPAELHHPLLLQKTPLSPAPRTRQPPPGFLLHPLIPEGSQGQRQLEVRVCGRQARLRGSTHSLCRAWRVPVTHGQSPFSSLGHAEHGWEMVQRRPGGGPSPGRRVPGLAAWRGAAPVGPWRASSVPVPPRHMPPRSPRPRVRRVTTACLHRLRSEVFEPLLPGPWLTDPCARNKYAGLCSLGRDSSPSRMLLDWIFVSLIWQLPDHTEGVRHPGLHTSWGAMTAPPSVCFGCNGESTGPGTCQQLQVAAPDLLVGTERSLALTPHRHCHQRTLWLPQPQAVWQGPQGRPFSPGPVTKAGMDPNPTESRDPRLPDGSPTAPKHT</sequence>
<dbReference type="GeneID" id="116550757"/>
<evidence type="ECO:0000313" key="3">
    <source>
        <dbReference type="RefSeq" id="XP_032132652.1"/>
    </source>
</evidence>
<reference evidence="3" key="1">
    <citation type="submission" date="2025-08" db="UniProtKB">
        <authorList>
            <consortium name="RefSeq"/>
        </authorList>
    </citation>
    <scope>IDENTIFICATION</scope>
    <source>
        <tissue evidence="3">Blood</tissue>
    </source>
</reference>
<name>A0A6J3HRG1_SAPAP</name>
<evidence type="ECO:0000256" key="1">
    <source>
        <dbReference type="SAM" id="MobiDB-lite"/>
    </source>
</evidence>
<feature type="region of interest" description="Disordered" evidence="1">
    <location>
        <begin position="330"/>
        <end position="372"/>
    </location>
</feature>